<protein>
    <submittedName>
        <fullName evidence="8">Other 1 protein kinase</fullName>
    </submittedName>
</protein>
<evidence type="ECO:0000256" key="6">
    <source>
        <dbReference type="ARBA" id="ARBA00022840"/>
    </source>
</evidence>
<sequence length="321" mass="36733">MSPSVWISIPPSTQEYLSSPASDTTCDEEEDNRRIRPWWPACRNLLKLHGFRLETVGDVKQYYRQTPSVSPSPHFDVYRDLDDDTLCPDAGLPDNLFRGLRTTDGKRVVIKAVTRRSRELDIIRFLSSPSARSHSMNHCIPVLDIIEDDEIAFIVMEQWSSQLIPDGGPCCLRPFLSSMRQCIEHAVFMHAHRVAHLDISLRNLLTDYRGNYAYIDYELSRRFEEPNPLISGGRLGTEVPPECHTDNCYDPFKVDVFALGVLILRACKLTGHCVPELVEIVRPMLRDNPNQRPGVGFVLRAFDNMLCSITDDRLKYCHNSR</sequence>
<evidence type="ECO:0000259" key="7">
    <source>
        <dbReference type="PROSITE" id="PS50011"/>
    </source>
</evidence>
<dbReference type="HOGENOM" id="CLU_847625_0_0_1"/>
<keyword evidence="5 8" id="KW-0418">Kinase</keyword>
<dbReference type="OrthoDB" id="3173976at2759"/>
<dbReference type="Gene3D" id="1.10.510.10">
    <property type="entry name" value="Transferase(Phosphotransferase) domain 1"/>
    <property type="match status" value="1"/>
</dbReference>
<dbReference type="STRING" id="1381753.V2XVV6"/>
<dbReference type="GO" id="GO:0005524">
    <property type="term" value="F:ATP binding"/>
    <property type="evidence" value="ECO:0007669"/>
    <property type="project" value="UniProtKB-KW"/>
</dbReference>
<keyword evidence="6" id="KW-0067">ATP-binding</keyword>
<proteinExistence type="inferred from homology"/>
<dbReference type="Proteomes" id="UP000017559">
    <property type="component" value="Unassembled WGS sequence"/>
</dbReference>
<dbReference type="GO" id="GO:0005737">
    <property type="term" value="C:cytoplasm"/>
    <property type="evidence" value="ECO:0007669"/>
    <property type="project" value="TreeGrafter"/>
</dbReference>
<dbReference type="GO" id="GO:0004674">
    <property type="term" value="F:protein serine/threonine kinase activity"/>
    <property type="evidence" value="ECO:0007669"/>
    <property type="project" value="UniProtKB-KW"/>
</dbReference>
<dbReference type="AlphaFoldDB" id="V2XVV6"/>
<keyword evidence="9" id="KW-1185">Reference proteome</keyword>
<dbReference type="PANTHER" id="PTHR24346:SF82">
    <property type="entry name" value="KP78A-RELATED"/>
    <property type="match status" value="1"/>
</dbReference>
<evidence type="ECO:0000313" key="8">
    <source>
        <dbReference type="EMBL" id="ESK97011.1"/>
    </source>
</evidence>
<keyword evidence="4" id="KW-0547">Nucleotide-binding</keyword>
<evidence type="ECO:0000256" key="5">
    <source>
        <dbReference type="ARBA" id="ARBA00022777"/>
    </source>
</evidence>
<organism evidence="8 9">
    <name type="scientific">Moniliophthora roreri (strain MCA 2997)</name>
    <name type="common">Cocoa frosty pod rot fungus</name>
    <name type="synonym">Crinipellis roreri</name>
    <dbReference type="NCBI Taxonomy" id="1381753"/>
    <lineage>
        <taxon>Eukaryota</taxon>
        <taxon>Fungi</taxon>
        <taxon>Dikarya</taxon>
        <taxon>Basidiomycota</taxon>
        <taxon>Agaricomycotina</taxon>
        <taxon>Agaricomycetes</taxon>
        <taxon>Agaricomycetidae</taxon>
        <taxon>Agaricales</taxon>
        <taxon>Marasmiineae</taxon>
        <taxon>Marasmiaceae</taxon>
        <taxon>Moniliophthora</taxon>
    </lineage>
</organism>
<dbReference type="InterPro" id="IPR011009">
    <property type="entry name" value="Kinase-like_dom_sf"/>
</dbReference>
<dbReference type="SUPFAM" id="SSF56112">
    <property type="entry name" value="Protein kinase-like (PK-like)"/>
    <property type="match status" value="1"/>
</dbReference>
<dbReference type="PANTHER" id="PTHR24346">
    <property type="entry name" value="MAP/MICROTUBULE AFFINITY-REGULATING KINASE"/>
    <property type="match status" value="1"/>
</dbReference>
<evidence type="ECO:0000256" key="4">
    <source>
        <dbReference type="ARBA" id="ARBA00022741"/>
    </source>
</evidence>
<dbReference type="InterPro" id="IPR000719">
    <property type="entry name" value="Prot_kinase_dom"/>
</dbReference>
<name>V2XVV6_MONRO</name>
<evidence type="ECO:0000256" key="1">
    <source>
        <dbReference type="ARBA" id="ARBA00010791"/>
    </source>
</evidence>
<keyword evidence="2" id="KW-0723">Serine/threonine-protein kinase</keyword>
<dbReference type="CDD" id="cd00180">
    <property type="entry name" value="PKc"/>
    <property type="match status" value="1"/>
</dbReference>
<reference evidence="8 9" key="1">
    <citation type="journal article" date="2014" name="BMC Genomics">
        <title>Genome and secretome analysis of the hemibiotrophic fungal pathogen, Moniliophthora roreri, which causes frosty pod rot disease of cacao: mechanisms of the biotrophic and necrotrophic phases.</title>
        <authorList>
            <person name="Meinhardt L.W."/>
            <person name="Costa G.G.L."/>
            <person name="Thomazella D.P.T."/>
            <person name="Teixeira P.J.P.L."/>
            <person name="Carazzolle M.F."/>
            <person name="Schuster S.C."/>
            <person name="Carlson J.E."/>
            <person name="Guiltinan M.J."/>
            <person name="Mieczkowski P."/>
            <person name="Farmer A."/>
            <person name="Ramaraj T."/>
            <person name="Crozier J."/>
            <person name="Davis R.E."/>
            <person name="Shao J."/>
            <person name="Melnick R.L."/>
            <person name="Pereira G.A.G."/>
            <person name="Bailey B.A."/>
        </authorList>
    </citation>
    <scope>NUCLEOTIDE SEQUENCE [LARGE SCALE GENOMIC DNA]</scope>
    <source>
        <strain evidence="8 9">MCA 2997</strain>
    </source>
</reference>
<dbReference type="PROSITE" id="PS50011">
    <property type="entry name" value="PROTEIN_KINASE_DOM"/>
    <property type="match status" value="1"/>
</dbReference>
<dbReference type="EMBL" id="AWSO01000038">
    <property type="protein sequence ID" value="ESK97011.1"/>
    <property type="molecule type" value="Genomic_DNA"/>
</dbReference>
<evidence type="ECO:0000256" key="2">
    <source>
        <dbReference type="ARBA" id="ARBA00022527"/>
    </source>
</evidence>
<accession>V2XVV6</accession>
<evidence type="ECO:0000256" key="3">
    <source>
        <dbReference type="ARBA" id="ARBA00022679"/>
    </source>
</evidence>
<dbReference type="Pfam" id="PF00069">
    <property type="entry name" value="Pkinase"/>
    <property type="match status" value="1"/>
</dbReference>
<dbReference type="KEGG" id="mrr:Moror_6589"/>
<comment type="similarity">
    <text evidence="1">Belongs to the protein kinase superfamily. CAMK Ser/Thr protein kinase family. NIM1 subfamily.</text>
</comment>
<evidence type="ECO:0000313" key="9">
    <source>
        <dbReference type="Proteomes" id="UP000017559"/>
    </source>
</evidence>
<dbReference type="GO" id="GO:0035556">
    <property type="term" value="P:intracellular signal transduction"/>
    <property type="evidence" value="ECO:0007669"/>
    <property type="project" value="TreeGrafter"/>
</dbReference>
<gene>
    <name evidence="8" type="ORF">Moror_6589</name>
</gene>
<dbReference type="SMART" id="SM00220">
    <property type="entry name" value="S_TKc"/>
    <property type="match status" value="1"/>
</dbReference>
<feature type="domain" description="Protein kinase" evidence="7">
    <location>
        <begin position="63"/>
        <end position="321"/>
    </location>
</feature>
<keyword evidence="3" id="KW-0808">Transferase</keyword>
<comment type="caution">
    <text evidence="8">The sequence shown here is derived from an EMBL/GenBank/DDBJ whole genome shotgun (WGS) entry which is preliminary data.</text>
</comment>